<evidence type="ECO:0000256" key="4">
    <source>
        <dbReference type="ARBA" id="ARBA00022806"/>
    </source>
</evidence>
<dbReference type="GO" id="GO:0043139">
    <property type="term" value="F:5'-3' DNA helicase activity"/>
    <property type="evidence" value="ECO:0007669"/>
    <property type="project" value="TreeGrafter"/>
</dbReference>
<protein>
    <submittedName>
        <fullName evidence="9">DNA helicase</fullName>
    </submittedName>
</protein>
<dbReference type="GO" id="GO:0016787">
    <property type="term" value="F:hydrolase activity"/>
    <property type="evidence" value="ECO:0007669"/>
    <property type="project" value="UniProtKB-KW"/>
</dbReference>
<dbReference type="InterPro" id="IPR050534">
    <property type="entry name" value="Coronavir_polyprotein_1ab"/>
</dbReference>
<feature type="domain" description="DNA2/NAM7 helicase-like C-terminal" evidence="8">
    <location>
        <begin position="1004"/>
        <end position="1219"/>
    </location>
</feature>
<evidence type="ECO:0000259" key="8">
    <source>
        <dbReference type="Pfam" id="PF13087"/>
    </source>
</evidence>
<proteinExistence type="inferred from homology"/>
<evidence type="ECO:0000256" key="3">
    <source>
        <dbReference type="ARBA" id="ARBA00022801"/>
    </source>
</evidence>
<dbReference type="Gene3D" id="3.40.50.300">
    <property type="entry name" value="P-loop containing nucleotide triphosphate hydrolases"/>
    <property type="match status" value="3"/>
</dbReference>
<evidence type="ECO:0000256" key="1">
    <source>
        <dbReference type="ARBA" id="ARBA00007913"/>
    </source>
</evidence>
<accession>A0A3S0WG88</accession>
<evidence type="ECO:0000256" key="5">
    <source>
        <dbReference type="ARBA" id="ARBA00022840"/>
    </source>
</evidence>
<keyword evidence="6" id="KW-0175">Coiled coil</keyword>
<evidence type="ECO:0000313" key="10">
    <source>
        <dbReference type="Proteomes" id="UP000287910"/>
    </source>
</evidence>
<feature type="coiled-coil region" evidence="6">
    <location>
        <begin position="783"/>
        <end position="877"/>
    </location>
</feature>
<dbReference type="Pfam" id="PF13086">
    <property type="entry name" value="AAA_11"/>
    <property type="match status" value="2"/>
</dbReference>
<evidence type="ECO:0000259" key="7">
    <source>
        <dbReference type="Pfam" id="PF13086"/>
    </source>
</evidence>
<comment type="caution">
    <text evidence="9">The sequence shown here is derived from an EMBL/GenBank/DDBJ whole genome shotgun (WGS) entry which is preliminary data.</text>
</comment>
<dbReference type="InterPro" id="IPR047187">
    <property type="entry name" value="SF1_C_Upf1"/>
</dbReference>
<feature type="coiled-coil region" evidence="6">
    <location>
        <begin position="411"/>
        <end position="585"/>
    </location>
</feature>
<gene>
    <name evidence="9" type="ORF">EK386_09885</name>
</gene>
<keyword evidence="3" id="KW-0378">Hydrolase</keyword>
<dbReference type="GO" id="GO:0005524">
    <property type="term" value="F:ATP binding"/>
    <property type="evidence" value="ECO:0007669"/>
    <property type="project" value="UniProtKB-KW"/>
</dbReference>
<comment type="similarity">
    <text evidence="1">Belongs to the DNA2/NAM7 helicase family.</text>
</comment>
<feature type="domain" description="DNA2/NAM7 helicase helicase" evidence="7">
    <location>
        <begin position="309"/>
        <end position="491"/>
    </location>
</feature>
<dbReference type="AlphaFoldDB" id="A0A3S0WG88"/>
<dbReference type="CDD" id="cd18808">
    <property type="entry name" value="SF1_C_Upf1"/>
    <property type="match status" value="1"/>
</dbReference>
<evidence type="ECO:0000313" key="9">
    <source>
        <dbReference type="EMBL" id="RUL52152.1"/>
    </source>
</evidence>
<evidence type="ECO:0000256" key="6">
    <source>
        <dbReference type="SAM" id="Coils"/>
    </source>
</evidence>
<dbReference type="PANTHER" id="PTHR43788:SF8">
    <property type="entry name" value="DNA-BINDING PROTEIN SMUBP-2"/>
    <property type="match status" value="1"/>
</dbReference>
<keyword evidence="4 9" id="KW-0347">Helicase</keyword>
<dbReference type="InterPro" id="IPR027417">
    <property type="entry name" value="P-loop_NTPase"/>
</dbReference>
<dbReference type="Proteomes" id="UP000287910">
    <property type="component" value="Unassembled WGS sequence"/>
</dbReference>
<dbReference type="InterPro" id="IPR041679">
    <property type="entry name" value="DNA2/NAM7-like_C"/>
</dbReference>
<keyword evidence="5" id="KW-0067">ATP-binding</keyword>
<dbReference type="EMBL" id="RYYR01000011">
    <property type="protein sequence ID" value="RUL52152.1"/>
    <property type="molecule type" value="Genomic_DNA"/>
</dbReference>
<keyword evidence="2" id="KW-0547">Nucleotide-binding</keyword>
<keyword evidence="10" id="KW-1185">Reference proteome</keyword>
<reference evidence="9 10" key="1">
    <citation type="submission" date="2018-12" db="EMBL/GenBank/DDBJ databases">
        <title>Lysinibacillus antri sp. nov., isolated from a cave soil.</title>
        <authorList>
            <person name="Narsing Rao M.P."/>
            <person name="Zhang H."/>
            <person name="Dong Z.-Y."/>
            <person name="Niu X.-K."/>
            <person name="Zhang K."/>
            <person name="Fang B.-Z."/>
            <person name="Kang Y.-Q."/>
            <person name="Xiao M."/>
            <person name="Li W.-J."/>
        </authorList>
    </citation>
    <scope>NUCLEOTIDE SEQUENCE [LARGE SCALE GENOMIC DNA]</scope>
    <source>
        <strain evidence="9 10">SYSU K30002</strain>
    </source>
</reference>
<dbReference type="RefSeq" id="WP_126659000.1">
    <property type="nucleotide sequence ID" value="NZ_RYYR01000011.1"/>
</dbReference>
<organism evidence="9 10">
    <name type="scientific">Lysinibacillus antri</name>
    <dbReference type="NCBI Taxonomy" id="2498145"/>
    <lineage>
        <taxon>Bacteria</taxon>
        <taxon>Bacillati</taxon>
        <taxon>Bacillota</taxon>
        <taxon>Bacilli</taxon>
        <taxon>Bacillales</taxon>
        <taxon>Bacillaceae</taxon>
        <taxon>Lysinibacillus</taxon>
    </lineage>
</organism>
<dbReference type="InterPro" id="IPR041677">
    <property type="entry name" value="DNA2/NAM7_AAA_11"/>
</dbReference>
<dbReference type="Pfam" id="PF13087">
    <property type="entry name" value="AAA_12"/>
    <property type="match status" value="1"/>
</dbReference>
<dbReference type="PANTHER" id="PTHR43788">
    <property type="entry name" value="DNA2/NAM7 HELICASE FAMILY MEMBER"/>
    <property type="match status" value="1"/>
</dbReference>
<sequence length="1256" mass="144392">MVQKMVANETVKCFIVLTNTAREAIKQHFQDEHAFFKLQNPFTVYIEKLSIEQTSISLTLYFDNKRNVNLAKKFGGRVVIMDCAFDLKNGLVAKSFRTRGARTPIETNRRQKMRINLVPSRINGHTYPEAFISTIAQLPEAKERFDYVNKRITSWEGYLKVLYKNASIDDIDATFSSVQYSQDFSKVTLRCNGIDDKQWKQLKGLSAYVKGYNREIGEVTKANRQDHTVVIELNAKVAKLVRNNEFDFSTEYISFSNASTKSQLNRLLKGFERLKEGLAANANLETILFEDHPTIAERKTDVDLEFHNNLNEYQRDAVIGAVSAEDLYVIQGPPGTGKTTVISEICYQNAKAGLKTLIASQSNLAVDNALGRLLSNKDIRILRYGRTESIEEEGKKFIEENVADYWKAQTYEAITHEISQHQTKEQQLNDEIQQCTEEIGSLKEKEQHLEEQIIEKQQAQEKLKNITVEIAELKKQIIPLKKEREKVEESIEKLRNAQEKINTRLNELTNQISAIGSIENSEKQIQFAQGKIAKSKQVVQFVQVDSKLRQIQGEITTINNELQQIESKTNQISELVDQIASLKKIYELEQFIEQHQIRRGYVLSQLFSDMDKLSGQIDQFKSLKDITARLDKAMEYNRTTLGIQVQVSQLPPNHQYSLNEINEFLTKLSHAIAQKKINALNGTRSIEGLYARKLYLNTLAVRYRALIDESILVFTKIKEEVTDQIMQQNGINHSAVDSLRMKKANLEQTANSYKEQLAAIDPPDIIPSEDELASIIQVLNEEIHTHHENKTKLDELNQQLEKKTSELESVTKELVHGESVLKEFILQLKELNGTGIRLEKEYEETEQLTKQNPELELEKTKEMIQNLEATIEKLNLKIDMLPVAQQLQVEWKALLEQATEHDLDEIRKLYVKHANVIGTTCVASANKEFMDNYPIFDVVIIDEVSKATPPELLLPMLKGRKIVLVGDHHQLPPLIGDDTFEETLETVIKESDTFEQKRELEKLLEESLFERLYKNLPSSNKKMLALQYRMHENIMQTITPFYESENESLKCGLTDSDAMRDHKLESPLIKRSEHLLWIDLPNQPSYFEERMKEGASLFNEAELNTIRTMLLDLNKATEQAKQQGLIEEKALKSVGVISFYAEQVKRINRLIEQELHLPHLHIRTGSVDKFQGMEMDVILVSMVRNNDNKHGDIGFAKDYRRLNVALSRARELLVLIGSTDMFTKRPKKEETKQMYRQLLSTVKSQSGYRDLVSFTS</sequence>
<evidence type="ECO:0000256" key="2">
    <source>
        <dbReference type="ARBA" id="ARBA00022741"/>
    </source>
</evidence>
<dbReference type="SUPFAM" id="SSF52540">
    <property type="entry name" value="P-loop containing nucleoside triphosphate hydrolases"/>
    <property type="match status" value="1"/>
</dbReference>
<name>A0A3S0WG88_9BACI</name>
<dbReference type="Gene3D" id="1.10.287.1490">
    <property type="match status" value="1"/>
</dbReference>
<feature type="domain" description="DNA2/NAM7 helicase helicase" evidence="7">
    <location>
        <begin position="734"/>
        <end position="975"/>
    </location>
</feature>